<reference evidence="1 2" key="1">
    <citation type="submission" date="2016-10" db="EMBL/GenBank/DDBJ databases">
        <authorList>
            <person name="de Groot N.N."/>
        </authorList>
    </citation>
    <scope>NUCLEOTIDE SEQUENCE [LARGE SCALE GENOMIC DNA]</scope>
    <source>
        <strain evidence="1 2">DSM 19548</strain>
    </source>
</reference>
<accession>A0A1I1QMR9</accession>
<organism evidence="1 2">
    <name type="scientific">Tropicimonas isoalkanivorans</name>
    <dbReference type="NCBI Taxonomy" id="441112"/>
    <lineage>
        <taxon>Bacteria</taxon>
        <taxon>Pseudomonadati</taxon>
        <taxon>Pseudomonadota</taxon>
        <taxon>Alphaproteobacteria</taxon>
        <taxon>Rhodobacterales</taxon>
        <taxon>Roseobacteraceae</taxon>
        <taxon>Tropicimonas</taxon>
    </lineage>
</organism>
<keyword evidence="2" id="KW-1185">Reference proteome</keyword>
<dbReference type="STRING" id="441112.SAMN04488094_11954"/>
<protein>
    <submittedName>
        <fullName evidence="1">Uncharacterized protein</fullName>
    </submittedName>
</protein>
<dbReference type="Proteomes" id="UP000198728">
    <property type="component" value="Unassembled WGS sequence"/>
</dbReference>
<evidence type="ECO:0000313" key="1">
    <source>
        <dbReference type="EMBL" id="SFD19370.1"/>
    </source>
</evidence>
<dbReference type="AlphaFoldDB" id="A0A1I1QMR9"/>
<proteinExistence type="predicted"/>
<sequence length="75" mass="8496">MGGLSRSIVERGAKGVYQPCSEKDLYRYTVELSYRHSNPSVYGIGDAERDTIALRSALEKPVTYEMTHQVMQAKR</sequence>
<dbReference type="EMBL" id="FOLG01000019">
    <property type="protein sequence ID" value="SFD19370.1"/>
    <property type="molecule type" value="Genomic_DNA"/>
</dbReference>
<evidence type="ECO:0000313" key="2">
    <source>
        <dbReference type="Proteomes" id="UP000198728"/>
    </source>
</evidence>
<name>A0A1I1QMR9_9RHOB</name>
<gene>
    <name evidence="1" type="ORF">SAMN04488094_11954</name>
</gene>